<comment type="caution">
    <text evidence="1">The sequence shown here is derived from an EMBL/GenBank/DDBJ whole genome shotgun (WGS) entry which is preliminary data.</text>
</comment>
<feature type="non-terminal residue" evidence="1">
    <location>
        <position position="1"/>
    </location>
</feature>
<name>X1FDR2_9ZZZZ</name>
<gene>
    <name evidence="1" type="ORF">S01H4_65642</name>
</gene>
<sequence length="55" mass="6454">PKEFKKVRQFPSEQLAAVISWQGEFFINGHTIEYLDAMDYWTFLEITDGINVSRS</sequence>
<dbReference type="AlphaFoldDB" id="X1FDR2"/>
<proteinExistence type="predicted"/>
<organism evidence="1">
    <name type="scientific">marine sediment metagenome</name>
    <dbReference type="NCBI Taxonomy" id="412755"/>
    <lineage>
        <taxon>unclassified sequences</taxon>
        <taxon>metagenomes</taxon>
        <taxon>ecological metagenomes</taxon>
    </lineage>
</organism>
<reference evidence="1" key="1">
    <citation type="journal article" date="2014" name="Front. Microbiol.">
        <title>High frequency of phylogenetically diverse reductive dehalogenase-homologous genes in deep subseafloor sedimentary metagenomes.</title>
        <authorList>
            <person name="Kawai M."/>
            <person name="Futagami T."/>
            <person name="Toyoda A."/>
            <person name="Takaki Y."/>
            <person name="Nishi S."/>
            <person name="Hori S."/>
            <person name="Arai W."/>
            <person name="Tsubouchi T."/>
            <person name="Morono Y."/>
            <person name="Uchiyama I."/>
            <person name="Ito T."/>
            <person name="Fujiyama A."/>
            <person name="Inagaki F."/>
            <person name="Takami H."/>
        </authorList>
    </citation>
    <scope>NUCLEOTIDE SEQUENCE</scope>
    <source>
        <strain evidence="1">Expedition CK06-06</strain>
    </source>
</reference>
<evidence type="ECO:0000313" key="1">
    <source>
        <dbReference type="EMBL" id="GAH27519.1"/>
    </source>
</evidence>
<accession>X1FDR2</accession>
<dbReference type="EMBL" id="BART01040250">
    <property type="protein sequence ID" value="GAH27519.1"/>
    <property type="molecule type" value="Genomic_DNA"/>
</dbReference>
<protein>
    <submittedName>
        <fullName evidence="1">Uncharacterized protein</fullName>
    </submittedName>
</protein>